<evidence type="ECO:0000313" key="1">
    <source>
        <dbReference type="EMBL" id="CDW37068.1"/>
    </source>
</evidence>
<dbReference type="AlphaFoldDB" id="A0A0K2UFN3"/>
<organism evidence="1">
    <name type="scientific">Lepeophtheirus salmonis</name>
    <name type="common">Salmon louse</name>
    <name type="synonym">Caligus salmonis</name>
    <dbReference type="NCBI Taxonomy" id="72036"/>
    <lineage>
        <taxon>Eukaryota</taxon>
        <taxon>Metazoa</taxon>
        <taxon>Ecdysozoa</taxon>
        <taxon>Arthropoda</taxon>
        <taxon>Crustacea</taxon>
        <taxon>Multicrustacea</taxon>
        <taxon>Hexanauplia</taxon>
        <taxon>Copepoda</taxon>
        <taxon>Siphonostomatoida</taxon>
        <taxon>Caligidae</taxon>
        <taxon>Lepeophtheirus</taxon>
    </lineage>
</organism>
<proteinExistence type="predicted"/>
<name>A0A0K2UFN3_LEPSM</name>
<sequence length="44" mass="5268">MSLRIKKKQTKKDLVPSIFVPKTHSVILRKVKYKFVYSEERCSK</sequence>
<reference evidence="1" key="1">
    <citation type="submission" date="2014-05" db="EMBL/GenBank/DDBJ databases">
        <authorList>
            <person name="Chronopoulou M."/>
        </authorList>
    </citation>
    <scope>NUCLEOTIDE SEQUENCE</scope>
    <source>
        <tissue evidence="1">Whole organism</tissue>
    </source>
</reference>
<accession>A0A0K2UFN3</accession>
<protein>
    <submittedName>
        <fullName evidence="1">Uncharacterized protein</fullName>
    </submittedName>
</protein>
<dbReference type="EMBL" id="HACA01019707">
    <property type="protein sequence ID" value="CDW37068.1"/>
    <property type="molecule type" value="Transcribed_RNA"/>
</dbReference>